<dbReference type="SUPFAM" id="SSF54001">
    <property type="entry name" value="Cysteine proteinases"/>
    <property type="match status" value="1"/>
</dbReference>
<evidence type="ECO:0000313" key="1">
    <source>
        <dbReference type="EMBL" id="GFH10866.1"/>
    </source>
</evidence>
<name>A0A699YV32_HAELA</name>
<dbReference type="InterPro" id="IPR038765">
    <property type="entry name" value="Papain-like_cys_pep_sf"/>
</dbReference>
<proteinExistence type="predicted"/>
<sequence>QGQAAVAAAAAASLVLGAKPLVPSALVAVLRKFRPQLAGLGPVAPVQAGLSLAQRLALKTGAGGGGAGPQEQQDAQEFLHFLLDHTHEELLQLRKV</sequence>
<keyword evidence="2" id="KW-1185">Reference proteome</keyword>
<dbReference type="Gene3D" id="3.90.70.10">
    <property type="entry name" value="Cysteine proteinases"/>
    <property type="match status" value="1"/>
</dbReference>
<accession>A0A699YV32</accession>
<reference evidence="1 2" key="1">
    <citation type="submission" date="2020-02" db="EMBL/GenBank/DDBJ databases">
        <title>Draft genome sequence of Haematococcus lacustris strain NIES-144.</title>
        <authorList>
            <person name="Morimoto D."/>
            <person name="Nakagawa S."/>
            <person name="Yoshida T."/>
            <person name="Sawayama S."/>
        </authorList>
    </citation>
    <scope>NUCLEOTIDE SEQUENCE [LARGE SCALE GENOMIC DNA]</scope>
    <source>
        <strain evidence="1 2">NIES-144</strain>
    </source>
</reference>
<gene>
    <name evidence="1" type="ORF">HaLaN_06262</name>
</gene>
<dbReference type="AlphaFoldDB" id="A0A699YV32"/>
<evidence type="ECO:0000313" key="2">
    <source>
        <dbReference type="Proteomes" id="UP000485058"/>
    </source>
</evidence>
<dbReference type="EMBL" id="BLLF01000354">
    <property type="protein sequence ID" value="GFH10866.1"/>
    <property type="molecule type" value="Genomic_DNA"/>
</dbReference>
<comment type="caution">
    <text evidence="1">The sequence shown here is derived from an EMBL/GenBank/DDBJ whole genome shotgun (WGS) entry which is preliminary data.</text>
</comment>
<dbReference type="Proteomes" id="UP000485058">
    <property type="component" value="Unassembled WGS sequence"/>
</dbReference>
<protein>
    <submittedName>
        <fullName evidence="1">USP domain-containing protein</fullName>
    </submittedName>
</protein>
<organism evidence="1 2">
    <name type="scientific">Haematococcus lacustris</name>
    <name type="common">Green alga</name>
    <name type="synonym">Haematococcus pluvialis</name>
    <dbReference type="NCBI Taxonomy" id="44745"/>
    <lineage>
        <taxon>Eukaryota</taxon>
        <taxon>Viridiplantae</taxon>
        <taxon>Chlorophyta</taxon>
        <taxon>core chlorophytes</taxon>
        <taxon>Chlorophyceae</taxon>
        <taxon>CS clade</taxon>
        <taxon>Chlamydomonadales</taxon>
        <taxon>Haematococcaceae</taxon>
        <taxon>Haematococcus</taxon>
    </lineage>
</organism>
<feature type="non-terminal residue" evidence="1">
    <location>
        <position position="1"/>
    </location>
</feature>